<dbReference type="Proteomes" id="UP000266841">
    <property type="component" value="Unassembled WGS sequence"/>
</dbReference>
<proteinExistence type="predicted"/>
<reference evidence="2 3" key="1">
    <citation type="journal article" date="2012" name="Genome Biol.">
        <title>Genome and low-iron response of an oceanic diatom adapted to chronic iron limitation.</title>
        <authorList>
            <person name="Lommer M."/>
            <person name="Specht M."/>
            <person name="Roy A.S."/>
            <person name="Kraemer L."/>
            <person name="Andreson R."/>
            <person name="Gutowska M.A."/>
            <person name="Wolf J."/>
            <person name="Bergner S.V."/>
            <person name="Schilhabel M.B."/>
            <person name="Klostermeier U.C."/>
            <person name="Beiko R.G."/>
            <person name="Rosenstiel P."/>
            <person name="Hippler M."/>
            <person name="Laroche J."/>
        </authorList>
    </citation>
    <scope>NUCLEOTIDE SEQUENCE [LARGE SCALE GENOMIC DNA]</scope>
    <source>
        <strain evidence="2 3">CCMP1005</strain>
    </source>
</reference>
<comment type="caution">
    <text evidence="2">The sequence shown here is derived from an EMBL/GenBank/DDBJ whole genome shotgun (WGS) entry which is preliminary data.</text>
</comment>
<evidence type="ECO:0000313" key="2">
    <source>
        <dbReference type="EMBL" id="EJK53556.1"/>
    </source>
</evidence>
<protein>
    <submittedName>
        <fullName evidence="2">Uncharacterized protein</fullName>
    </submittedName>
</protein>
<sequence>MFNAAGKINNGVNDYWVAKGRRSDEEGAEERREETVATQKVAKKSGVKTVT</sequence>
<accession>K0RXI1</accession>
<keyword evidence="3" id="KW-1185">Reference proteome</keyword>
<name>K0RXI1_THAOC</name>
<evidence type="ECO:0000313" key="3">
    <source>
        <dbReference type="Proteomes" id="UP000266841"/>
    </source>
</evidence>
<dbReference type="AlphaFoldDB" id="K0RXI1"/>
<feature type="compositionally biased region" description="Basic residues" evidence="1">
    <location>
        <begin position="41"/>
        <end position="51"/>
    </location>
</feature>
<feature type="region of interest" description="Disordered" evidence="1">
    <location>
        <begin position="17"/>
        <end position="51"/>
    </location>
</feature>
<feature type="compositionally biased region" description="Basic and acidic residues" evidence="1">
    <location>
        <begin position="21"/>
        <end position="35"/>
    </location>
</feature>
<feature type="non-terminal residue" evidence="2">
    <location>
        <position position="51"/>
    </location>
</feature>
<organism evidence="2 3">
    <name type="scientific">Thalassiosira oceanica</name>
    <name type="common">Marine diatom</name>
    <dbReference type="NCBI Taxonomy" id="159749"/>
    <lineage>
        <taxon>Eukaryota</taxon>
        <taxon>Sar</taxon>
        <taxon>Stramenopiles</taxon>
        <taxon>Ochrophyta</taxon>
        <taxon>Bacillariophyta</taxon>
        <taxon>Coscinodiscophyceae</taxon>
        <taxon>Thalassiosirophycidae</taxon>
        <taxon>Thalassiosirales</taxon>
        <taxon>Thalassiosiraceae</taxon>
        <taxon>Thalassiosira</taxon>
    </lineage>
</organism>
<evidence type="ECO:0000256" key="1">
    <source>
        <dbReference type="SAM" id="MobiDB-lite"/>
    </source>
</evidence>
<gene>
    <name evidence="2" type="ORF">THAOC_26983</name>
</gene>
<dbReference type="EMBL" id="AGNL01037546">
    <property type="protein sequence ID" value="EJK53556.1"/>
    <property type="molecule type" value="Genomic_DNA"/>
</dbReference>